<reference evidence="4" key="1">
    <citation type="submission" date="2022-08" db="UniProtKB">
        <authorList>
            <consortium name="EnsemblMetazoa"/>
        </authorList>
    </citation>
    <scope>IDENTIFICATION</scope>
    <source>
        <strain evidence="4">05x7-T-G4-1.051#20</strain>
    </source>
</reference>
<dbReference type="Pfam" id="PF13837">
    <property type="entry name" value="Myb_DNA-bind_4"/>
    <property type="match status" value="1"/>
</dbReference>
<dbReference type="EnsemblMetazoa" id="G19890.1">
    <property type="protein sequence ID" value="G19890.1:cds"/>
    <property type="gene ID" value="G19890"/>
</dbReference>
<evidence type="ECO:0000259" key="3">
    <source>
        <dbReference type="Pfam" id="PF13837"/>
    </source>
</evidence>
<evidence type="ECO:0000313" key="5">
    <source>
        <dbReference type="Proteomes" id="UP000005408"/>
    </source>
</evidence>
<sequence>MIVNEDEICMKKDKKRNFFCRGFIKATSENMESQPPEGSEKPGDPKWSHEAVLLLISLKTEFSGMFSSNIITQKQAWKRISEEICNKGYHFSGDVCDRKFRSLKMRYKIIKERNNKTGNSRQSWQYFDEMDKMLHGDPAVQPVTVASSLTMAASTFSTTPMPQKPTPKKRKNDKEPAWMENYRGELKKMHQERIELDKERLNLEERRVQALERLADAFNK</sequence>
<dbReference type="AlphaFoldDB" id="A0A8W8JLL1"/>
<keyword evidence="5" id="KW-1185">Reference proteome</keyword>
<keyword evidence="1" id="KW-0175">Coiled coil</keyword>
<dbReference type="PANTHER" id="PTHR47595">
    <property type="entry name" value="HEAT SHOCK 70 KDA PROTEIN 14"/>
    <property type="match status" value="1"/>
</dbReference>
<organism evidence="4 5">
    <name type="scientific">Magallana gigas</name>
    <name type="common">Pacific oyster</name>
    <name type="synonym">Crassostrea gigas</name>
    <dbReference type="NCBI Taxonomy" id="29159"/>
    <lineage>
        <taxon>Eukaryota</taxon>
        <taxon>Metazoa</taxon>
        <taxon>Spiralia</taxon>
        <taxon>Lophotrochozoa</taxon>
        <taxon>Mollusca</taxon>
        <taxon>Bivalvia</taxon>
        <taxon>Autobranchia</taxon>
        <taxon>Pteriomorphia</taxon>
        <taxon>Ostreida</taxon>
        <taxon>Ostreoidea</taxon>
        <taxon>Ostreidae</taxon>
        <taxon>Magallana</taxon>
    </lineage>
</organism>
<name>A0A8W8JLL1_MAGGI</name>
<evidence type="ECO:0000313" key="4">
    <source>
        <dbReference type="EnsemblMetazoa" id="G19890.1:cds"/>
    </source>
</evidence>
<evidence type="ECO:0000256" key="1">
    <source>
        <dbReference type="SAM" id="Coils"/>
    </source>
</evidence>
<accession>A0A8W8JLL1</accession>
<proteinExistence type="predicted"/>
<feature type="coiled-coil region" evidence="1">
    <location>
        <begin position="179"/>
        <end position="220"/>
    </location>
</feature>
<evidence type="ECO:0000256" key="2">
    <source>
        <dbReference type="SAM" id="MobiDB-lite"/>
    </source>
</evidence>
<dbReference type="Gene3D" id="1.10.10.60">
    <property type="entry name" value="Homeodomain-like"/>
    <property type="match status" value="1"/>
</dbReference>
<feature type="domain" description="Myb/SANT-like DNA-binding" evidence="3">
    <location>
        <begin position="45"/>
        <end position="133"/>
    </location>
</feature>
<dbReference type="Proteomes" id="UP000005408">
    <property type="component" value="Unassembled WGS sequence"/>
</dbReference>
<dbReference type="InterPro" id="IPR044822">
    <property type="entry name" value="Myb_DNA-bind_4"/>
</dbReference>
<protein>
    <recommendedName>
        <fullName evidence="3">Myb/SANT-like DNA-binding domain-containing protein</fullName>
    </recommendedName>
</protein>
<dbReference type="PANTHER" id="PTHR47595:SF1">
    <property type="entry name" value="MYB_SANT-LIKE DNA-BINDING DOMAIN-CONTAINING PROTEIN"/>
    <property type="match status" value="1"/>
</dbReference>
<feature type="region of interest" description="Disordered" evidence="2">
    <location>
        <begin position="156"/>
        <end position="178"/>
    </location>
</feature>